<reference evidence="2 3" key="1">
    <citation type="submission" date="2013-10" db="EMBL/GenBank/DDBJ databases">
        <title>Complete genome sequence of Corynebacterium lactis DSM 45799(T), isolated from raw cow milk.</title>
        <authorList>
            <person name="Ruckert C."/>
            <person name="Albersmeier A."/>
            <person name="Lipski A."/>
            <person name="Kalinowski J."/>
        </authorList>
    </citation>
    <scope>NUCLEOTIDE SEQUENCE [LARGE SCALE GENOMIC DNA]</scope>
    <source>
        <strain evidence="2 3">RW2-5</strain>
    </source>
</reference>
<dbReference type="PATRIC" id="fig|1408189.4.peg.2300"/>
<dbReference type="CDD" id="cd04301">
    <property type="entry name" value="NAT_SF"/>
    <property type="match status" value="1"/>
</dbReference>
<gene>
    <name evidence="2" type="ORF">CLAC_11390</name>
</gene>
<name>A0A0K2H2B7_9CORY</name>
<evidence type="ECO:0000313" key="2">
    <source>
        <dbReference type="EMBL" id="ALA68177.1"/>
    </source>
</evidence>
<dbReference type="OrthoDB" id="190266at2"/>
<dbReference type="InterPro" id="IPR016181">
    <property type="entry name" value="Acyl_CoA_acyltransferase"/>
</dbReference>
<organism evidence="2 3">
    <name type="scientific">Corynebacterium lactis RW2-5</name>
    <dbReference type="NCBI Taxonomy" id="1408189"/>
    <lineage>
        <taxon>Bacteria</taxon>
        <taxon>Bacillati</taxon>
        <taxon>Actinomycetota</taxon>
        <taxon>Actinomycetes</taxon>
        <taxon>Mycobacteriales</taxon>
        <taxon>Corynebacteriaceae</taxon>
        <taxon>Corynebacterium</taxon>
    </lineage>
</organism>
<dbReference type="InterPro" id="IPR032875">
    <property type="entry name" value="Succ_CoA_lig_flav_dom"/>
</dbReference>
<dbReference type="Gene3D" id="3.30.470.20">
    <property type="entry name" value="ATP-grasp fold, B domain"/>
    <property type="match status" value="1"/>
</dbReference>
<dbReference type="InterPro" id="IPR016102">
    <property type="entry name" value="Succinyl-CoA_synth-like"/>
</dbReference>
<dbReference type="Pfam" id="PF13549">
    <property type="entry name" value="ATP-grasp_5"/>
    <property type="match status" value="1"/>
</dbReference>
<keyword evidence="3" id="KW-1185">Reference proteome</keyword>
<dbReference type="AlphaFoldDB" id="A0A0K2H2B7"/>
<dbReference type="Pfam" id="PF13607">
    <property type="entry name" value="Succ_CoA_lig"/>
    <property type="match status" value="1"/>
</dbReference>
<proteinExistence type="predicted"/>
<dbReference type="Pfam" id="PF00583">
    <property type="entry name" value="Acetyltransf_1"/>
    <property type="match status" value="1"/>
</dbReference>
<dbReference type="STRING" id="1408189.CLAC_11390"/>
<dbReference type="EMBL" id="CP006841">
    <property type="protein sequence ID" value="ALA68177.1"/>
    <property type="molecule type" value="Genomic_DNA"/>
</dbReference>
<dbReference type="KEGG" id="clw:CLAC_11390"/>
<dbReference type="Gene3D" id="3.40.50.261">
    <property type="entry name" value="Succinyl-CoA synthetase domains"/>
    <property type="match status" value="1"/>
</dbReference>
<dbReference type="PANTHER" id="PTHR42793:SF1">
    <property type="entry name" value="PEPTIDYL-LYSINE N-ACETYLTRANSFERASE PATZ"/>
    <property type="match status" value="1"/>
</dbReference>
<dbReference type="GO" id="GO:0016747">
    <property type="term" value="F:acyltransferase activity, transferring groups other than amino-acyl groups"/>
    <property type="evidence" value="ECO:0007669"/>
    <property type="project" value="InterPro"/>
</dbReference>
<evidence type="ECO:0000313" key="3">
    <source>
        <dbReference type="Proteomes" id="UP000058446"/>
    </source>
</evidence>
<dbReference type="PROSITE" id="PS51186">
    <property type="entry name" value="GNAT"/>
    <property type="match status" value="1"/>
</dbReference>
<dbReference type="GO" id="GO:0005524">
    <property type="term" value="F:ATP binding"/>
    <property type="evidence" value="ECO:0007669"/>
    <property type="project" value="InterPro"/>
</dbReference>
<dbReference type="SUPFAM" id="SSF55729">
    <property type="entry name" value="Acyl-CoA N-acyltransferases (Nat)"/>
    <property type="match status" value="1"/>
</dbReference>
<dbReference type="InterPro" id="IPR000182">
    <property type="entry name" value="GNAT_dom"/>
</dbReference>
<feature type="domain" description="N-acetyltransferase" evidence="1">
    <location>
        <begin position="34"/>
        <end position="190"/>
    </location>
</feature>
<dbReference type="Gene3D" id="3.30.1490.20">
    <property type="entry name" value="ATP-grasp fold, A domain"/>
    <property type="match status" value="1"/>
</dbReference>
<dbReference type="Gene3D" id="3.40.50.720">
    <property type="entry name" value="NAD(P)-binding Rossmann-like Domain"/>
    <property type="match status" value="1"/>
</dbReference>
<dbReference type="InterPro" id="IPR013815">
    <property type="entry name" value="ATP_grasp_subdomain_1"/>
</dbReference>
<evidence type="ECO:0000259" key="1">
    <source>
        <dbReference type="PROSITE" id="PS51186"/>
    </source>
</evidence>
<dbReference type="Gene3D" id="3.40.630.30">
    <property type="match status" value="1"/>
</dbReference>
<sequence>MSGLDGTNVGERSHAASASGAWEADVILNDGGIATLRPITAFDRAELRNFYARVSDRSKYLRFFGTHPDLTEEDLRAWLGADGRDRVTLVVTDRARIVGVATYRLVEQLLPERVADVAFLVQDSHHGRGVGNILLEHLAEVGREQGIDRFVAEMLPKNRNMVQTFVRAGYSAKPELADGLIAVDFAIATSPVSREVMERREQRAEANSLRRLLHPRSIAVLGPADDVAGVVSTLKGAGFTGDIHEVAAQATDGNPAKALESAAPEITADLVLISQSPDLFDVLNEVMAAAARRDAYGVAVLASNVSPGVSSESAQRVVDVARDYGLRALGPAALGLVNTEASVSLNATPAPMPRQGGVGVFAQSAGVATVMLSQVLQHGTGVSNFLGAGLFSDVTGNDVMQFWSTDERTRVCLLSLDAVGNPRKFFRVLRRLALVKHVIVFMPSRALVNARHYGDVDLAQIGAAGVDEVIRGTGAMVVSRRETMFNVAQILARQPVPRGSRVAVVSNSSGLLHQMEQSAVRFGLTPVAVPVPASPVEDPVLALDQALSALLGSGGDGAPPCAQSRVDAVVVTIAEAGEPLLADASTVLDHHAAAGSSVPLIASLVGFGGLGVSCGFGEDGTCGEEELGQLPVIDNYADALEAISLIAETQRRRELAKPTPADEFPVIQEDAKQSVQHLVEEALAQSVLGASNGHKSSGGRWVSDAEATAILGCYGIDVEPWQAVESVEGAIEAAGQLSWDVVLKSTNRVFKGRPELPSVVRHIASPEEMRLAWKKLMAMAREVGLDPDSDLAAVQPVVQATVPSGTTLTVSSVEDAALGPMTSVGVAGLASEVLGDVSYCAPPLRRSDARRMLLGLKSAGLLTGGRGLPPVNLTEVEEIIMRLSALADDHPSIVEVELYPVVAAEKSTSVVGARVKVAPLGTNRDPSARAL</sequence>
<dbReference type="RefSeq" id="WP_053412982.1">
    <property type="nucleotide sequence ID" value="NZ_CP006841.1"/>
</dbReference>
<protein>
    <submittedName>
        <fullName evidence="2">CoA-binding protein</fullName>
    </submittedName>
</protein>
<dbReference type="Proteomes" id="UP000058446">
    <property type="component" value="Chromosome"/>
</dbReference>
<dbReference type="SUPFAM" id="SSF52210">
    <property type="entry name" value="Succinyl-CoA synthetase domains"/>
    <property type="match status" value="2"/>
</dbReference>
<dbReference type="SUPFAM" id="SSF56059">
    <property type="entry name" value="Glutathione synthetase ATP-binding domain-like"/>
    <property type="match status" value="1"/>
</dbReference>
<accession>A0A0K2H2B7</accession>
<dbReference type="PANTHER" id="PTHR42793">
    <property type="entry name" value="COA BINDING DOMAIN CONTAINING PROTEIN"/>
    <property type="match status" value="1"/>
</dbReference>